<evidence type="ECO:0000313" key="2">
    <source>
        <dbReference type="Proteomes" id="UP001164929"/>
    </source>
</evidence>
<sequence>MKANKSIYKMHIRFIIFVNENYLEKKIENKKIIVKILRSLPRAWEPKATAIEEGKKLKTLVKIN</sequence>
<gene>
    <name evidence="1" type="ORF">NC653_038284</name>
</gene>
<comment type="caution">
    <text evidence="1">The sequence shown here is derived from an EMBL/GenBank/DDBJ whole genome shotgun (WGS) entry which is preliminary data.</text>
</comment>
<name>A0AAD6LHT5_9ROSI</name>
<keyword evidence="2" id="KW-1185">Reference proteome</keyword>
<evidence type="ECO:0008006" key="3">
    <source>
        <dbReference type="Google" id="ProtNLM"/>
    </source>
</evidence>
<protein>
    <recommendedName>
        <fullName evidence="3">UBN2 domain-containing protein</fullName>
    </recommendedName>
</protein>
<dbReference type="EMBL" id="JAQIZT010000017">
    <property type="protein sequence ID" value="KAJ6960198.1"/>
    <property type="molecule type" value="Genomic_DNA"/>
</dbReference>
<evidence type="ECO:0000313" key="1">
    <source>
        <dbReference type="EMBL" id="KAJ6960198.1"/>
    </source>
</evidence>
<accession>A0AAD6LHT5</accession>
<proteinExistence type="predicted"/>
<dbReference type="Proteomes" id="UP001164929">
    <property type="component" value="Chromosome 17"/>
</dbReference>
<dbReference type="AlphaFoldDB" id="A0AAD6LHT5"/>
<reference evidence="1" key="1">
    <citation type="journal article" date="2023" name="Mol. Ecol. Resour.">
        <title>Chromosome-level genome assembly of a triploid poplar Populus alba 'Berolinensis'.</title>
        <authorList>
            <person name="Chen S."/>
            <person name="Yu Y."/>
            <person name="Wang X."/>
            <person name="Wang S."/>
            <person name="Zhang T."/>
            <person name="Zhou Y."/>
            <person name="He R."/>
            <person name="Meng N."/>
            <person name="Wang Y."/>
            <person name="Liu W."/>
            <person name="Liu Z."/>
            <person name="Liu J."/>
            <person name="Guo Q."/>
            <person name="Huang H."/>
            <person name="Sederoff R.R."/>
            <person name="Wang G."/>
            <person name="Qu G."/>
            <person name="Chen S."/>
        </authorList>
    </citation>
    <scope>NUCLEOTIDE SEQUENCE</scope>
    <source>
        <strain evidence="1">SC-2020</strain>
    </source>
</reference>
<organism evidence="1 2">
    <name type="scientific">Populus alba x Populus x berolinensis</name>
    <dbReference type="NCBI Taxonomy" id="444605"/>
    <lineage>
        <taxon>Eukaryota</taxon>
        <taxon>Viridiplantae</taxon>
        <taxon>Streptophyta</taxon>
        <taxon>Embryophyta</taxon>
        <taxon>Tracheophyta</taxon>
        <taxon>Spermatophyta</taxon>
        <taxon>Magnoliopsida</taxon>
        <taxon>eudicotyledons</taxon>
        <taxon>Gunneridae</taxon>
        <taxon>Pentapetalae</taxon>
        <taxon>rosids</taxon>
        <taxon>fabids</taxon>
        <taxon>Malpighiales</taxon>
        <taxon>Salicaceae</taxon>
        <taxon>Saliceae</taxon>
        <taxon>Populus</taxon>
    </lineage>
</organism>